<organism evidence="12 13">
    <name type="scientific">Tegillarca granosa</name>
    <name type="common">Malaysian cockle</name>
    <name type="synonym">Anadara granosa</name>
    <dbReference type="NCBI Taxonomy" id="220873"/>
    <lineage>
        <taxon>Eukaryota</taxon>
        <taxon>Metazoa</taxon>
        <taxon>Spiralia</taxon>
        <taxon>Lophotrochozoa</taxon>
        <taxon>Mollusca</taxon>
        <taxon>Bivalvia</taxon>
        <taxon>Autobranchia</taxon>
        <taxon>Pteriomorphia</taxon>
        <taxon>Arcoida</taxon>
        <taxon>Arcoidea</taxon>
        <taxon>Arcidae</taxon>
        <taxon>Tegillarca</taxon>
    </lineage>
</organism>
<evidence type="ECO:0000256" key="7">
    <source>
        <dbReference type="ARBA" id="ARBA00022824"/>
    </source>
</evidence>
<feature type="transmembrane region" description="Helical" evidence="11">
    <location>
        <begin position="363"/>
        <end position="383"/>
    </location>
</feature>
<dbReference type="Proteomes" id="UP001217089">
    <property type="component" value="Unassembled WGS sequence"/>
</dbReference>
<evidence type="ECO:0000313" key="13">
    <source>
        <dbReference type="Proteomes" id="UP001217089"/>
    </source>
</evidence>
<sequence length="697" mass="80851">MEKQNNNVAFSEVFGYGFRTYEYLPPPVNTTTFVEEQELANGMYSLRSFLFPRFYMFWFQIANLLGFHYNPYLFARQIHVFVTSFLPVSTFYFTRTLYGCRGVSTISSILVAFSVHLTQLGTHTLINSFLSPFLFIAMTSFIFYIVKTEYIYFYEMNKRKNTETTETSENSCESDEKKTAEDLKKAKPELSAINKEIKPVLGCNRKSFGLGYIKYRCAFSNFVGGFVLGVIIYIRFDLCLLIVPLYLGYIWTFIRFEKKVIILVTQCVVFTLLGALLGMVIGGMEDLYSYKIFFMSPWQWLRFNVLSNKSTVLFEMQNSGDYFKDIFCMDFMTIILNVIAVIGVLVCYVSGEIRTFQEHIGKITTLGLIFVCAVLFVCYSRLAHQETRFLHNFIVLSLIITSFGIHCLMPYFRQYLGNISSSFILCGTVVLYILNCYNKTLPSGLIRWQLQKPEVISTADVNKCIDLIGQRNDVNGAFIDFGIYNTAGYSLLHKNVPLIILIHNEYHEYRRKNSNSSSSLDLRVINRFSDFISVFNVDYLTKLLNSSREYNYIVTKSKRKHEFKHIGYAQVYNSGDCIVLYKKLQSKKERSIKRSEIQMYSSENSTLLEYESNWLFTAGVYHKVIERLEAVLKFDSSRVRTYQMLIASYVSINNMTKAYEVETNCFRRHGTAKCSQPQPKVVIHNEYSRFDSLGHKN</sequence>
<evidence type="ECO:0000256" key="4">
    <source>
        <dbReference type="ARBA" id="ARBA00022676"/>
    </source>
</evidence>
<dbReference type="Pfam" id="PF03901">
    <property type="entry name" value="Glyco_transf_22"/>
    <property type="match status" value="1"/>
</dbReference>
<keyword evidence="4 11" id="KW-0328">Glycosyltransferase</keyword>
<feature type="transmembrane region" description="Helical" evidence="11">
    <location>
        <begin position="389"/>
        <end position="408"/>
    </location>
</feature>
<evidence type="ECO:0000256" key="2">
    <source>
        <dbReference type="ARBA" id="ARBA00004687"/>
    </source>
</evidence>
<feature type="transmembrane region" description="Helical" evidence="11">
    <location>
        <begin position="222"/>
        <end position="248"/>
    </location>
</feature>
<reference evidence="12 13" key="1">
    <citation type="submission" date="2022-12" db="EMBL/GenBank/DDBJ databases">
        <title>Chromosome-level genome of Tegillarca granosa.</title>
        <authorList>
            <person name="Kim J."/>
        </authorList>
    </citation>
    <scope>NUCLEOTIDE SEQUENCE [LARGE SCALE GENOMIC DNA]</scope>
    <source>
        <strain evidence="12">Teg-2019</strain>
        <tissue evidence="12">Adductor muscle</tissue>
    </source>
</reference>
<proteinExistence type="inferred from homology"/>
<keyword evidence="9 11" id="KW-0472">Membrane</keyword>
<feature type="transmembrane region" description="Helical" evidence="11">
    <location>
        <begin position="260"/>
        <end position="281"/>
    </location>
</feature>
<keyword evidence="8 11" id="KW-1133">Transmembrane helix</keyword>
<accession>A0ABQ9F664</accession>
<evidence type="ECO:0000313" key="12">
    <source>
        <dbReference type="EMBL" id="KAJ8312809.1"/>
    </source>
</evidence>
<dbReference type="EC" id="2.4.1.-" evidence="11"/>
<evidence type="ECO:0000256" key="5">
    <source>
        <dbReference type="ARBA" id="ARBA00022679"/>
    </source>
</evidence>
<protein>
    <recommendedName>
        <fullName evidence="11">Mannosyltransferase</fullName>
        <ecNumber evidence="11">2.4.1.-</ecNumber>
    </recommendedName>
</protein>
<feature type="transmembrane region" description="Helical" evidence="11">
    <location>
        <begin position="415"/>
        <end position="434"/>
    </location>
</feature>
<evidence type="ECO:0000256" key="8">
    <source>
        <dbReference type="ARBA" id="ARBA00022989"/>
    </source>
</evidence>
<keyword evidence="6 11" id="KW-0812">Transmembrane</keyword>
<dbReference type="EMBL" id="JARBDR010000440">
    <property type="protein sequence ID" value="KAJ8312809.1"/>
    <property type="molecule type" value="Genomic_DNA"/>
</dbReference>
<evidence type="ECO:0000256" key="6">
    <source>
        <dbReference type="ARBA" id="ARBA00022692"/>
    </source>
</evidence>
<comment type="pathway">
    <text evidence="2">Glycolipid biosynthesis; glycosylphosphatidylinositol-anchor biosynthesis.</text>
</comment>
<evidence type="ECO:0000256" key="9">
    <source>
        <dbReference type="ARBA" id="ARBA00023136"/>
    </source>
</evidence>
<keyword evidence="3" id="KW-0337">GPI-anchor biosynthesis</keyword>
<dbReference type="PANTHER" id="PTHR22760:SF3">
    <property type="entry name" value="GPI MANNOSYLTRANSFERASE 4"/>
    <property type="match status" value="1"/>
</dbReference>
<evidence type="ECO:0000256" key="10">
    <source>
        <dbReference type="ARBA" id="ARBA00038466"/>
    </source>
</evidence>
<feature type="transmembrane region" description="Helical" evidence="11">
    <location>
        <begin position="331"/>
        <end position="351"/>
    </location>
</feature>
<feature type="transmembrane region" description="Helical" evidence="11">
    <location>
        <begin position="92"/>
        <end position="113"/>
    </location>
</feature>
<comment type="similarity">
    <text evidence="10">Belongs to the glycosyltransferase 22 family. PIGZ subfamily.</text>
</comment>
<evidence type="ECO:0000256" key="1">
    <source>
        <dbReference type="ARBA" id="ARBA00004477"/>
    </source>
</evidence>
<feature type="transmembrane region" description="Helical" evidence="11">
    <location>
        <begin position="125"/>
        <end position="146"/>
    </location>
</feature>
<evidence type="ECO:0000256" key="3">
    <source>
        <dbReference type="ARBA" id="ARBA00022502"/>
    </source>
</evidence>
<name>A0ABQ9F664_TEGGR</name>
<dbReference type="PANTHER" id="PTHR22760">
    <property type="entry name" value="GLYCOSYLTRANSFERASE"/>
    <property type="match status" value="1"/>
</dbReference>
<comment type="caution">
    <text evidence="12">The sequence shown here is derived from an EMBL/GenBank/DDBJ whole genome shotgun (WGS) entry which is preliminary data.</text>
</comment>
<comment type="subcellular location">
    <subcellularLocation>
        <location evidence="1 11">Endoplasmic reticulum membrane</location>
        <topology evidence="1 11">Multi-pass membrane protein</topology>
    </subcellularLocation>
</comment>
<gene>
    <name evidence="12" type="ORF">KUTeg_010182</name>
</gene>
<keyword evidence="13" id="KW-1185">Reference proteome</keyword>
<evidence type="ECO:0000256" key="11">
    <source>
        <dbReference type="RuleBase" id="RU363075"/>
    </source>
</evidence>
<keyword evidence="7 11" id="KW-0256">Endoplasmic reticulum</keyword>
<feature type="transmembrane region" description="Helical" evidence="11">
    <location>
        <begin position="54"/>
        <end position="72"/>
    </location>
</feature>
<keyword evidence="5" id="KW-0808">Transferase</keyword>
<dbReference type="InterPro" id="IPR005599">
    <property type="entry name" value="GPI_mannosylTrfase"/>
</dbReference>